<feature type="compositionally biased region" description="Low complexity" evidence="1">
    <location>
        <begin position="137"/>
        <end position="182"/>
    </location>
</feature>
<proteinExistence type="predicted"/>
<gene>
    <name evidence="4" type="ORF">D9758_004651</name>
</gene>
<keyword evidence="3" id="KW-0732">Signal</keyword>
<keyword evidence="2" id="KW-0472">Membrane</keyword>
<feature type="compositionally biased region" description="Low complexity" evidence="1">
    <location>
        <begin position="215"/>
        <end position="236"/>
    </location>
</feature>
<sequence>MVMGYGMAVGLGHYFWLILILQCLTLAASALHLSLPNGPTPTVTVGEQATAIWVIDSDNDKSGFSLLLNCDTNSDDNLNLDNSSVVSPTSGQTQGEISRKVTQAGNCHFEAYQLGIFDPPVKLGGSAPLLAVASPQAQAQPPISTPTQISTQDTTAQASSTTSPARTPTPESKSSETSSSTTAGGVALGSKTSRPSATTIARAQGSINPPPPNDPNSTSVTNFSTSTATTTSPTSSLEPNDNGQAKKDTKKIILGSVFGVLSLAILILVCVFFIIRRRRRSLQPGFTVTPFLDTSRLEDQPLNRRSHAAGLGNPSPTIRERAHRKFKTSKTRDTNDPEQTDSSMNMPVARAEFKQMRFGYCSISTGSSSTWGVMRNFWLTGCSDSSVMCYEMLNGRRPDGKIALFVQERGKKRDGIGWGKVRTCHVQVTICKIAQFKGVRDALCELTVEILQYLKLQQQLAVLRARFLARSEVPEDQNRTGRRSNGSIDVEAAAVPEFYVDSGWRMPTVQAQGDDGEAELRCSGVVSI</sequence>
<evidence type="ECO:0000256" key="1">
    <source>
        <dbReference type="SAM" id="MobiDB-lite"/>
    </source>
</evidence>
<evidence type="ECO:0000256" key="2">
    <source>
        <dbReference type="SAM" id="Phobius"/>
    </source>
</evidence>
<dbReference type="PANTHER" id="PTHR16861:SF4">
    <property type="entry name" value="SH3 DOMAIN PROTEIN (AFU_ORTHOLOGUE AFUA_1G13610)"/>
    <property type="match status" value="1"/>
</dbReference>
<keyword evidence="5" id="KW-1185">Reference proteome</keyword>
<feature type="region of interest" description="Disordered" evidence="1">
    <location>
        <begin position="137"/>
        <end position="246"/>
    </location>
</feature>
<protein>
    <submittedName>
        <fullName evidence="4">Uncharacterized protein</fullName>
    </submittedName>
</protein>
<feature type="region of interest" description="Disordered" evidence="1">
    <location>
        <begin position="299"/>
        <end position="343"/>
    </location>
</feature>
<evidence type="ECO:0000256" key="3">
    <source>
        <dbReference type="SAM" id="SignalP"/>
    </source>
</evidence>
<dbReference type="EMBL" id="JAACJM010000002">
    <property type="protein sequence ID" value="KAF5374319.1"/>
    <property type="molecule type" value="Genomic_DNA"/>
</dbReference>
<name>A0A8H5LYR5_9AGAR</name>
<organism evidence="4 5">
    <name type="scientific">Tetrapyrgos nigripes</name>
    <dbReference type="NCBI Taxonomy" id="182062"/>
    <lineage>
        <taxon>Eukaryota</taxon>
        <taxon>Fungi</taxon>
        <taxon>Dikarya</taxon>
        <taxon>Basidiomycota</taxon>
        <taxon>Agaricomycotina</taxon>
        <taxon>Agaricomycetes</taxon>
        <taxon>Agaricomycetidae</taxon>
        <taxon>Agaricales</taxon>
        <taxon>Marasmiineae</taxon>
        <taxon>Marasmiaceae</taxon>
        <taxon>Tetrapyrgos</taxon>
    </lineage>
</organism>
<comment type="caution">
    <text evidence="4">The sequence shown here is derived from an EMBL/GenBank/DDBJ whole genome shotgun (WGS) entry which is preliminary data.</text>
</comment>
<feature type="transmembrane region" description="Helical" evidence="2">
    <location>
        <begin position="252"/>
        <end position="275"/>
    </location>
</feature>
<dbReference type="Proteomes" id="UP000559256">
    <property type="component" value="Unassembled WGS sequence"/>
</dbReference>
<feature type="signal peptide" evidence="3">
    <location>
        <begin position="1"/>
        <end position="30"/>
    </location>
</feature>
<feature type="chain" id="PRO_5034210301" evidence="3">
    <location>
        <begin position="31"/>
        <end position="528"/>
    </location>
</feature>
<reference evidence="4 5" key="1">
    <citation type="journal article" date="2020" name="ISME J.">
        <title>Uncovering the hidden diversity of litter-decomposition mechanisms in mushroom-forming fungi.</title>
        <authorList>
            <person name="Floudas D."/>
            <person name="Bentzer J."/>
            <person name="Ahren D."/>
            <person name="Johansson T."/>
            <person name="Persson P."/>
            <person name="Tunlid A."/>
        </authorList>
    </citation>
    <scope>NUCLEOTIDE SEQUENCE [LARGE SCALE GENOMIC DNA]</scope>
    <source>
        <strain evidence="4 5">CBS 291.85</strain>
    </source>
</reference>
<keyword evidence="2" id="KW-1133">Transmembrane helix</keyword>
<dbReference type="AlphaFoldDB" id="A0A8H5LYR5"/>
<dbReference type="PANTHER" id="PTHR16861">
    <property type="entry name" value="GLYCOPROTEIN 38"/>
    <property type="match status" value="1"/>
</dbReference>
<feature type="compositionally biased region" description="Polar residues" evidence="1">
    <location>
        <begin position="190"/>
        <end position="207"/>
    </location>
</feature>
<accession>A0A8H5LYR5</accession>
<evidence type="ECO:0000313" key="4">
    <source>
        <dbReference type="EMBL" id="KAF5374319.1"/>
    </source>
</evidence>
<evidence type="ECO:0000313" key="5">
    <source>
        <dbReference type="Proteomes" id="UP000559256"/>
    </source>
</evidence>
<keyword evidence="2" id="KW-0812">Transmembrane</keyword>